<organism evidence="1">
    <name type="scientific">Homo sapiens</name>
    <name type="common">Human</name>
    <dbReference type="NCBI Taxonomy" id="9606"/>
    <lineage>
        <taxon>Eukaryota</taxon>
        <taxon>Metazoa</taxon>
        <taxon>Chordata</taxon>
        <taxon>Craniata</taxon>
        <taxon>Vertebrata</taxon>
        <taxon>Euteleostomi</taxon>
        <taxon>Mammalia</taxon>
        <taxon>Eutheria</taxon>
        <taxon>Euarchontoglires</taxon>
        <taxon>Primates</taxon>
        <taxon>Haplorrhini</taxon>
        <taxon>Catarrhini</taxon>
        <taxon>Hominidae</taxon>
        <taxon>Homo</taxon>
    </lineage>
</organism>
<dbReference type="OrthoDB" id="45365at2759"/>
<protein>
    <submittedName>
        <fullName evidence="1">Alternative protein KLHL15</fullName>
    </submittedName>
</protein>
<reference evidence="1" key="1">
    <citation type="journal article" date="2013" name="PLoS ONE">
        <title>Direct detection of alternative open reading frames translation products in human significantly expands the proteome.</title>
        <authorList>
            <person name="Vanderperre B."/>
            <person name="Lucier J.-F."/>
            <person name="Motard J."/>
            <person name="Tremblay G."/>
            <person name="Vanderperre S."/>
            <person name="Wisztorski M."/>
            <person name="Salzet M."/>
            <person name="Boisvert F.-M."/>
            <person name="Roucou X."/>
        </authorList>
    </citation>
    <scope>NUCLEOTIDE SEQUENCE</scope>
</reference>
<dbReference type="ChiTaRS" id="KLHL15">
    <property type="organism name" value="human"/>
</dbReference>
<dbReference type="EMBL" id="HF584236">
    <property type="protein sequence ID" value="CCQ43733.1"/>
    <property type="molecule type" value="Genomic_DNA"/>
</dbReference>
<dbReference type="AlphaFoldDB" id="L8EB72"/>
<gene>
    <name evidence="1" type="primary">KLHL15</name>
</gene>
<proteinExistence type="predicted"/>
<accession>L8EB72</accession>
<name>L8EB72_HUMAN</name>
<evidence type="ECO:0000313" key="1">
    <source>
        <dbReference type="EMBL" id="CCQ43733.1"/>
    </source>
</evidence>
<sequence length="64" mass="7020">MRLSIQLRDMTSPTINGNLWILIQLTNMDMRGQCSITNCLSPVESPHLPPPSKCACLTPAKKGP</sequence>